<dbReference type="InterPro" id="IPR001214">
    <property type="entry name" value="SET_dom"/>
</dbReference>
<dbReference type="InterPro" id="IPR050600">
    <property type="entry name" value="SETD3_SETD6_MTase"/>
</dbReference>
<feature type="signal peptide" evidence="1">
    <location>
        <begin position="1"/>
        <end position="19"/>
    </location>
</feature>
<name>A0A7S4WBK0_9STRA</name>
<gene>
    <name evidence="3" type="ORF">DBRI00130_LOCUS40282</name>
</gene>
<dbReference type="AlphaFoldDB" id="A0A7S4WBK0"/>
<dbReference type="InterPro" id="IPR046341">
    <property type="entry name" value="SET_dom_sf"/>
</dbReference>
<proteinExistence type="predicted"/>
<organism evidence="3">
    <name type="scientific">Ditylum brightwellii</name>
    <dbReference type="NCBI Taxonomy" id="49249"/>
    <lineage>
        <taxon>Eukaryota</taxon>
        <taxon>Sar</taxon>
        <taxon>Stramenopiles</taxon>
        <taxon>Ochrophyta</taxon>
        <taxon>Bacillariophyta</taxon>
        <taxon>Mediophyceae</taxon>
        <taxon>Lithodesmiophycidae</taxon>
        <taxon>Lithodesmiales</taxon>
        <taxon>Lithodesmiaceae</taxon>
        <taxon>Ditylum</taxon>
    </lineage>
</organism>
<reference evidence="3" key="1">
    <citation type="submission" date="2021-01" db="EMBL/GenBank/DDBJ databases">
        <authorList>
            <person name="Corre E."/>
            <person name="Pelletier E."/>
            <person name="Niang G."/>
            <person name="Scheremetjew M."/>
            <person name="Finn R."/>
            <person name="Kale V."/>
            <person name="Holt S."/>
            <person name="Cochrane G."/>
            <person name="Meng A."/>
            <person name="Brown T."/>
            <person name="Cohen L."/>
        </authorList>
    </citation>
    <scope>NUCLEOTIDE SEQUENCE</scope>
    <source>
        <strain evidence="3">GSO104</strain>
    </source>
</reference>
<dbReference type="Pfam" id="PF00856">
    <property type="entry name" value="SET"/>
    <property type="match status" value="1"/>
</dbReference>
<dbReference type="Gene3D" id="3.90.1410.10">
    <property type="entry name" value="set domain protein methyltransferase, domain 1"/>
    <property type="match status" value="1"/>
</dbReference>
<dbReference type="CDD" id="cd10527">
    <property type="entry name" value="SET_LSMT"/>
    <property type="match status" value="1"/>
</dbReference>
<evidence type="ECO:0000256" key="1">
    <source>
        <dbReference type="SAM" id="SignalP"/>
    </source>
</evidence>
<dbReference type="PANTHER" id="PTHR13271:SF137">
    <property type="entry name" value="SET DOMAIN-CONTAINING PROTEIN"/>
    <property type="match status" value="1"/>
</dbReference>
<protein>
    <recommendedName>
        <fullName evidence="2">SET domain-containing protein</fullName>
    </recommendedName>
</protein>
<sequence length="435" mass="48281">MKFCAALLGSLLLTGSTSAFQTSRGPSAFARHVKPLQAVIDYTENAQRDVYTMDEWASGNGVQKANGFQLTSDNGWDYYAMTTADIPAGTPVLYVPTSMILSAQRISDELGSSLQQAEQFLSSNEAGNQLPLFRLMVKILVEYEKGTQSTFYPWLNSLPRFFANGVSMTDACFECLPPYAAYLSKKEKDNFEKFQQAIQYVSCVSQQSSSNPDIVKWAYNVALTRNTHLSSSCKRITPLADMFNHGAEEDVYIDWDEEGNCIAYASRDIPAGSPLRASLGDPTNPSSLFATYGFLDESSPGTFCKMIHLQDEMSDLNLGFKDCLFYKSGDISQEVYNLVLYSILKFDQQQQAAFFEAVMNGDGDTVSAYHGQYFSYTLDALKEHVNSFLEQLDALQANAQSKDPATHPRVPVILAHNDFVRQTFLAVKANLDTMG</sequence>
<evidence type="ECO:0000313" key="3">
    <source>
        <dbReference type="EMBL" id="CAE4658797.1"/>
    </source>
</evidence>
<dbReference type="GO" id="GO:0016279">
    <property type="term" value="F:protein-lysine N-methyltransferase activity"/>
    <property type="evidence" value="ECO:0007669"/>
    <property type="project" value="TreeGrafter"/>
</dbReference>
<feature type="chain" id="PRO_5030824795" description="SET domain-containing protein" evidence="1">
    <location>
        <begin position="20"/>
        <end position="435"/>
    </location>
</feature>
<accession>A0A7S4WBK0</accession>
<dbReference type="SUPFAM" id="SSF82199">
    <property type="entry name" value="SET domain"/>
    <property type="match status" value="1"/>
</dbReference>
<feature type="domain" description="SET" evidence="2">
    <location>
        <begin position="81"/>
        <end position="275"/>
    </location>
</feature>
<evidence type="ECO:0000259" key="2">
    <source>
        <dbReference type="Pfam" id="PF00856"/>
    </source>
</evidence>
<dbReference type="PANTHER" id="PTHR13271">
    <property type="entry name" value="UNCHARACTERIZED PUTATIVE METHYLTRANSFERASE"/>
    <property type="match status" value="1"/>
</dbReference>
<keyword evidence="1" id="KW-0732">Signal</keyword>
<dbReference type="EMBL" id="HBNS01055754">
    <property type="protein sequence ID" value="CAE4658797.1"/>
    <property type="molecule type" value="Transcribed_RNA"/>
</dbReference>